<dbReference type="GO" id="GO:0006032">
    <property type="term" value="P:chitin catabolic process"/>
    <property type="evidence" value="ECO:0007669"/>
    <property type="project" value="InterPro"/>
</dbReference>
<comment type="similarity">
    <text evidence="1 5">Belongs to the RNase T2 family.</text>
</comment>
<feature type="chain" id="PRO_5040210392" description="ribonuclease T2" evidence="7">
    <location>
        <begin position="21"/>
        <end position="357"/>
    </location>
</feature>
<feature type="signal peptide" evidence="7">
    <location>
        <begin position="1"/>
        <end position="20"/>
    </location>
</feature>
<dbReference type="GO" id="GO:0003723">
    <property type="term" value="F:RNA binding"/>
    <property type="evidence" value="ECO:0007669"/>
    <property type="project" value="InterPro"/>
</dbReference>
<feature type="active site" evidence="4">
    <location>
        <position position="75"/>
    </location>
</feature>
<dbReference type="EC" id="4.6.1.19" evidence="2"/>
<dbReference type="InterPro" id="IPR001568">
    <property type="entry name" value="RNase_T2-like"/>
</dbReference>
<proteinExistence type="inferred from homology"/>
<evidence type="ECO:0000256" key="6">
    <source>
        <dbReference type="SAM" id="MobiDB-lite"/>
    </source>
</evidence>
<dbReference type="InterPro" id="IPR018188">
    <property type="entry name" value="RNase_T2_His_AS_1"/>
</dbReference>
<dbReference type="Gene3D" id="3.90.730.10">
    <property type="entry name" value="Ribonuclease T2-like"/>
    <property type="match status" value="1"/>
</dbReference>
<dbReference type="InterPro" id="IPR036430">
    <property type="entry name" value="RNase_T2-like_sf"/>
</dbReference>
<dbReference type="InterPro" id="IPR005089">
    <property type="entry name" value="CBM19"/>
</dbReference>
<feature type="compositionally biased region" description="Low complexity" evidence="6">
    <location>
        <begin position="259"/>
        <end position="308"/>
    </location>
</feature>
<reference evidence="9" key="2">
    <citation type="journal article" date="2022" name="Microbiol. Resour. Announc.">
        <title>Whole-Genome Sequence of Entomortierella parvispora E1425, a Mucoromycotan Fungus Associated with Burkholderiaceae-Related Endosymbiotic Bacteria.</title>
        <authorList>
            <person name="Herlambang A."/>
            <person name="Guo Y."/>
            <person name="Takashima Y."/>
            <person name="Narisawa K."/>
            <person name="Ohta H."/>
            <person name="Nishizawa T."/>
        </authorList>
    </citation>
    <scope>NUCLEOTIDE SEQUENCE</scope>
    <source>
        <strain evidence="9">E1425</strain>
    </source>
</reference>
<dbReference type="EMBL" id="BQFW01000012">
    <property type="protein sequence ID" value="GJJ76111.1"/>
    <property type="molecule type" value="Genomic_DNA"/>
</dbReference>
<evidence type="ECO:0000256" key="7">
    <source>
        <dbReference type="SAM" id="SignalP"/>
    </source>
</evidence>
<dbReference type="GO" id="GO:0033897">
    <property type="term" value="F:ribonuclease T2 activity"/>
    <property type="evidence" value="ECO:0007669"/>
    <property type="project" value="UniProtKB-EC"/>
</dbReference>
<dbReference type="CDD" id="cd01061">
    <property type="entry name" value="RNase_T2_euk"/>
    <property type="match status" value="1"/>
</dbReference>
<evidence type="ECO:0000256" key="4">
    <source>
        <dbReference type="PIRSR" id="PIRSR633697-1"/>
    </source>
</evidence>
<evidence type="ECO:0000313" key="10">
    <source>
        <dbReference type="Proteomes" id="UP000827284"/>
    </source>
</evidence>
<keyword evidence="10" id="KW-1185">Reference proteome</keyword>
<dbReference type="GO" id="GO:0008061">
    <property type="term" value="F:chitin binding"/>
    <property type="evidence" value="ECO:0007669"/>
    <property type="project" value="InterPro"/>
</dbReference>
<feature type="active site" evidence="4">
    <location>
        <position position="137"/>
    </location>
</feature>
<dbReference type="PANTHER" id="PTHR11240">
    <property type="entry name" value="RIBONUCLEASE T2"/>
    <property type="match status" value="1"/>
</dbReference>
<keyword evidence="3" id="KW-1015">Disulfide bond</keyword>
<name>A0A9P3HGE5_9FUNG</name>
<protein>
    <recommendedName>
        <fullName evidence="2">ribonuclease T2</fullName>
        <ecNumber evidence="2">4.6.1.19</ecNumber>
    </recommendedName>
</protein>
<evidence type="ECO:0000256" key="5">
    <source>
        <dbReference type="RuleBase" id="RU004328"/>
    </source>
</evidence>
<accession>A0A9P3HGE5</accession>
<dbReference type="PROSITE" id="PS00531">
    <property type="entry name" value="RNASE_T2_2"/>
    <property type="match status" value="1"/>
</dbReference>
<evidence type="ECO:0000256" key="2">
    <source>
        <dbReference type="ARBA" id="ARBA00012571"/>
    </source>
</evidence>
<dbReference type="PANTHER" id="PTHR11240:SF22">
    <property type="entry name" value="RIBONUCLEASE T2"/>
    <property type="match status" value="1"/>
</dbReference>
<keyword evidence="7" id="KW-0732">Signal</keyword>
<dbReference type="AlphaFoldDB" id="A0A9P3HGE5"/>
<evidence type="ECO:0000256" key="1">
    <source>
        <dbReference type="ARBA" id="ARBA00007469"/>
    </source>
</evidence>
<dbReference type="OrthoDB" id="435754at2759"/>
<organism evidence="9 10">
    <name type="scientific">Entomortierella parvispora</name>
    <dbReference type="NCBI Taxonomy" id="205924"/>
    <lineage>
        <taxon>Eukaryota</taxon>
        <taxon>Fungi</taxon>
        <taxon>Fungi incertae sedis</taxon>
        <taxon>Mucoromycota</taxon>
        <taxon>Mortierellomycotina</taxon>
        <taxon>Mortierellomycetes</taxon>
        <taxon>Mortierellales</taxon>
        <taxon>Mortierellaceae</taxon>
        <taxon>Entomortierella</taxon>
    </lineage>
</organism>
<dbReference type="InterPro" id="IPR033697">
    <property type="entry name" value="Ribonuclease_T2_eukaryotic"/>
</dbReference>
<comment type="caution">
    <text evidence="9">The sequence shown here is derived from an EMBL/GenBank/DDBJ whole genome shotgun (WGS) entry which is preliminary data.</text>
</comment>
<dbReference type="PROSITE" id="PS00530">
    <property type="entry name" value="RNASE_T2_1"/>
    <property type="match status" value="1"/>
</dbReference>
<dbReference type="Pfam" id="PF00445">
    <property type="entry name" value="Ribonuclease_T2"/>
    <property type="match status" value="1"/>
</dbReference>
<dbReference type="GO" id="GO:0005576">
    <property type="term" value="C:extracellular region"/>
    <property type="evidence" value="ECO:0007669"/>
    <property type="project" value="TreeGrafter"/>
</dbReference>
<reference evidence="9" key="1">
    <citation type="submission" date="2021-11" db="EMBL/GenBank/DDBJ databases">
        <authorList>
            <person name="Herlambang A."/>
            <person name="Guo Y."/>
            <person name="Takashima Y."/>
            <person name="Nishizawa T."/>
        </authorList>
    </citation>
    <scope>NUCLEOTIDE SEQUENCE</scope>
    <source>
        <strain evidence="9">E1425</strain>
    </source>
</reference>
<evidence type="ECO:0000256" key="3">
    <source>
        <dbReference type="ARBA" id="ARBA00023157"/>
    </source>
</evidence>
<gene>
    <name evidence="9" type="ORF">EMPS_08470</name>
</gene>
<feature type="domain" description="Carbohydrate-binding module family 19" evidence="8">
    <location>
        <begin position="285"/>
        <end position="351"/>
    </location>
</feature>
<evidence type="ECO:0000259" key="8">
    <source>
        <dbReference type="Pfam" id="PF03427"/>
    </source>
</evidence>
<dbReference type="Pfam" id="PF03427">
    <property type="entry name" value="CBM_19"/>
    <property type="match status" value="1"/>
</dbReference>
<feature type="active site" evidence="4">
    <location>
        <position position="141"/>
    </location>
</feature>
<dbReference type="Proteomes" id="UP000827284">
    <property type="component" value="Unassembled WGS sequence"/>
</dbReference>
<sequence>MKFITLAASVALAALSLTSARPMLQARQSTCPVNVLSCSSASSGVDSCCLPTMGTLLLVQQWYTSLGPSNEFTMHGLWPDTCSGGDGPSDGCDSSRDYTDIQTRLENYSGPGASIMDDMNTYWGSYTGDNNSFWSHEWTKHATCISTLAPSCHPDWVQDQDVYTFFSTALGLRQQYDLYAALANAGITPGSNPDVDDMHAAIQTAFGVDAEINCESGALSEIWLTFNVQNQNQYVIANALSKGSCSGSISYPEKSGSPATVPTATTTTTTTTAATTTTNAGSMTTTEASAPTPTSGSGSGLPSGRQRGSCSTNGATVCVSSGSSDQYSKCNSGTWILNQCKKGLVCYSDTQTSTHCA</sequence>
<dbReference type="InterPro" id="IPR033130">
    <property type="entry name" value="RNase_T2_His_AS_2"/>
</dbReference>
<feature type="region of interest" description="Disordered" evidence="6">
    <location>
        <begin position="251"/>
        <end position="308"/>
    </location>
</feature>
<dbReference type="SUPFAM" id="SSF55895">
    <property type="entry name" value="Ribonuclease Rh-like"/>
    <property type="match status" value="1"/>
</dbReference>
<dbReference type="GO" id="GO:0006401">
    <property type="term" value="P:RNA catabolic process"/>
    <property type="evidence" value="ECO:0007669"/>
    <property type="project" value="TreeGrafter"/>
</dbReference>
<evidence type="ECO:0000313" key="9">
    <source>
        <dbReference type="EMBL" id="GJJ76111.1"/>
    </source>
</evidence>